<dbReference type="GO" id="GO:0102193">
    <property type="term" value="F:protein-ribulosamine 3-kinase activity"/>
    <property type="evidence" value="ECO:0007669"/>
    <property type="project" value="UniProtKB-EC"/>
</dbReference>
<dbReference type="FunFam" id="3.30.200.20:FF:000264">
    <property type="entry name" value="Protein-ribulosamine 3-kinase, chloroplastic"/>
    <property type="match status" value="1"/>
</dbReference>
<comment type="similarity">
    <text evidence="1 9">Belongs to the fructosamine kinase family.</text>
</comment>
<sequence length="309" mass="34556">METVLRKELDTSLLKASGHSGGGCVNEGQSYDTDRGRVYVKINHKPEARRMFLGEMDSLEAILQTETILAPKPMKVIDYPGGGAMLVMQHLDMKSLNRQSAKLGEHLADLHLHNQRLKEKLTKESSTVGKGTGQSEIQYVDKFGFHSVTCCGFIPQVNDWQEDWVTFFSLQRLQCQIDLLEQSSGDREARELWSQLQLKIPDLFTGIDIVPALLHGDLWGGNVAELDTGPVVFDPASFYGHSDYELAIAGMFGGFGGSFYSAYHAKIPKAAGFEKRLKLYQLFHNLNHWNHFGSGYRGSSLSIMRSLLK</sequence>
<protein>
    <recommendedName>
        <fullName evidence="2">protein-ribulosamine 3-kinase</fullName>
        <ecNumber evidence="2">2.7.1.172</ecNumber>
    </recommendedName>
</protein>
<evidence type="ECO:0000256" key="7">
    <source>
        <dbReference type="ARBA" id="ARBA00048655"/>
    </source>
</evidence>
<dbReference type="InterPro" id="IPR011009">
    <property type="entry name" value="Kinase-like_dom_sf"/>
</dbReference>
<evidence type="ECO:0000256" key="5">
    <source>
        <dbReference type="ARBA" id="ARBA00022777"/>
    </source>
</evidence>
<accession>A0A8T2JU63</accession>
<evidence type="ECO:0000256" key="2">
    <source>
        <dbReference type="ARBA" id="ARBA00011961"/>
    </source>
</evidence>
<evidence type="ECO:0000256" key="4">
    <source>
        <dbReference type="ARBA" id="ARBA00022741"/>
    </source>
</evidence>
<dbReference type="EMBL" id="JAACNH010000003">
    <property type="protein sequence ID" value="KAG8446031.1"/>
    <property type="molecule type" value="Genomic_DNA"/>
</dbReference>
<dbReference type="Pfam" id="PF03881">
    <property type="entry name" value="Fructosamin_kin"/>
    <property type="match status" value="1"/>
</dbReference>
<keyword evidence="3 9" id="KW-0808">Transferase</keyword>
<dbReference type="PANTHER" id="PTHR12149">
    <property type="entry name" value="FRUCTOSAMINE 3 KINASE-RELATED PROTEIN"/>
    <property type="match status" value="1"/>
</dbReference>
<name>A0A8T2JU63_9PIPI</name>
<comment type="catalytic activity">
    <reaction evidence="8">
        <text>N(6)-(D-psicosyl)-L-lysyl-[protein] + ATP = N(6)-(3-O-phospho-D-psicosyl)-L-lysyl-[protein] + ADP + H(+)</text>
        <dbReference type="Rhea" id="RHEA:61392"/>
        <dbReference type="Rhea" id="RHEA-COMP:15796"/>
        <dbReference type="Rhea" id="RHEA-COMP:15797"/>
        <dbReference type="ChEBI" id="CHEBI:15378"/>
        <dbReference type="ChEBI" id="CHEBI:30616"/>
        <dbReference type="ChEBI" id="CHEBI:144621"/>
        <dbReference type="ChEBI" id="CHEBI:144622"/>
        <dbReference type="ChEBI" id="CHEBI:456216"/>
    </reaction>
    <physiologicalReaction direction="left-to-right" evidence="8">
        <dbReference type="Rhea" id="RHEA:61393"/>
    </physiologicalReaction>
</comment>
<dbReference type="OrthoDB" id="5772781at2759"/>
<dbReference type="SUPFAM" id="SSF56112">
    <property type="entry name" value="Protein kinase-like (PK-like)"/>
    <property type="match status" value="1"/>
</dbReference>
<evidence type="ECO:0000256" key="1">
    <source>
        <dbReference type="ARBA" id="ARBA00009460"/>
    </source>
</evidence>
<evidence type="ECO:0000313" key="11">
    <source>
        <dbReference type="Proteomes" id="UP000812440"/>
    </source>
</evidence>
<dbReference type="GO" id="GO:0016301">
    <property type="term" value="F:kinase activity"/>
    <property type="evidence" value="ECO:0007669"/>
    <property type="project" value="UniProtKB-UniRule"/>
</dbReference>
<comment type="catalytic activity">
    <reaction evidence="7">
        <text>N(6)-D-ribulosyl-L-lysyl-[protein] + ATP = N(6)-(3-O-phospho-D-ribulosyl)-L-lysyl-[protein] + ADP + H(+)</text>
        <dbReference type="Rhea" id="RHEA:48432"/>
        <dbReference type="Rhea" id="RHEA-COMP:12103"/>
        <dbReference type="Rhea" id="RHEA-COMP:12104"/>
        <dbReference type="ChEBI" id="CHEBI:15378"/>
        <dbReference type="ChEBI" id="CHEBI:30616"/>
        <dbReference type="ChEBI" id="CHEBI:90418"/>
        <dbReference type="ChEBI" id="CHEBI:90420"/>
        <dbReference type="ChEBI" id="CHEBI:456216"/>
        <dbReference type="EC" id="2.7.1.172"/>
    </reaction>
    <physiologicalReaction direction="left-to-right" evidence="7">
        <dbReference type="Rhea" id="RHEA:48433"/>
    </physiologicalReaction>
</comment>
<proteinExistence type="inferred from homology"/>
<dbReference type="EC" id="2.7.1.172" evidence="2"/>
<dbReference type="GO" id="GO:0005829">
    <property type="term" value="C:cytosol"/>
    <property type="evidence" value="ECO:0007669"/>
    <property type="project" value="UniProtKB-ARBA"/>
</dbReference>
<dbReference type="AlphaFoldDB" id="A0A8T2JU63"/>
<reference evidence="10" key="1">
    <citation type="thesis" date="2020" institute="ProQuest LLC" country="789 East Eisenhower Parkway, Ann Arbor, MI, USA">
        <title>Comparative Genomics and Chromosome Evolution.</title>
        <authorList>
            <person name="Mudd A.B."/>
        </authorList>
    </citation>
    <scope>NUCLEOTIDE SEQUENCE</scope>
    <source>
        <strain evidence="10">Female2</strain>
        <tissue evidence="10">Blood</tissue>
    </source>
</reference>
<evidence type="ECO:0000313" key="10">
    <source>
        <dbReference type="EMBL" id="KAG8446031.1"/>
    </source>
</evidence>
<gene>
    <name evidence="10" type="ORF">GDO86_013781</name>
</gene>
<comment type="caution">
    <text evidence="10">The sequence shown here is derived from an EMBL/GenBank/DDBJ whole genome shotgun (WGS) entry which is preliminary data.</text>
</comment>
<evidence type="ECO:0000256" key="3">
    <source>
        <dbReference type="ARBA" id="ARBA00022679"/>
    </source>
</evidence>
<evidence type="ECO:0000256" key="6">
    <source>
        <dbReference type="ARBA" id="ARBA00022840"/>
    </source>
</evidence>
<dbReference type="Gene3D" id="3.90.1200.10">
    <property type="match status" value="1"/>
</dbReference>
<dbReference type="PANTHER" id="PTHR12149:SF8">
    <property type="entry name" value="PROTEIN-RIBULOSAMINE 3-KINASE"/>
    <property type="match status" value="1"/>
</dbReference>
<evidence type="ECO:0000256" key="9">
    <source>
        <dbReference type="PIRNR" id="PIRNR006221"/>
    </source>
</evidence>
<dbReference type="PIRSF" id="PIRSF006221">
    <property type="entry name" value="Ketosamine-3-kinase"/>
    <property type="match status" value="1"/>
</dbReference>
<dbReference type="Gene3D" id="3.30.200.20">
    <property type="entry name" value="Phosphorylase Kinase, domain 1"/>
    <property type="match status" value="1"/>
</dbReference>
<dbReference type="GO" id="GO:0005524">
    <property type="term" value="F:ATP binding"/>
    <property type="evidence" value="ECO:0007669"/>
    <property type="project" value="UniProtKB-KW"/>
</dbReference>
<dbReference type="InterPro" id="IPR016477">
    <property type="entry name" value="Fructo-/Ketosamine-3-kinase"/>
</dbReference>
<keyword evidence="6" id="KW-0067">ATP-binding</keyword>
<keyword evidence="11" id="KW-1185">Reference proteome</keyword>
<dbReference type="FunFam" id="3.90.1200.10:FF:000003">
    <property type="entry name" value="fructosamine-3-kinase isoform X1"/>
    <property type="match status" value="1"/>
</dbReference>
<keyword evidence="4" id="KW-0547">Nucleotide-binding</keyword>
<evidence type="ECO:0000256" key="8">
    <source>
        <dbReference type="ARBA" id="ARBA00050767"/>
    </source>
</evidence>
<organism evidence="10 11">
    <name type="scientific">Hymenochirus boettgeri</name>
    <name type="common">Congo dwarf clawed frog</name>
    <dbReference type="NCBI Taxonomy" id="247094"/>
    <lineage>
        <taxon>Eukaryota</taxon>
        <taxon>Metazoa</taxon>
        <taxon>Chordata</taxon>
        <taxon>Craniata</taxon>
        <taxon>Vertebrata</taxon>
        <taxon>Euteleostomi</taxon>
        <taxon>Amphibia</taxon>
        <taxon>Batrachia</taxon>
        <taxon>Anura</taxon>
        <taxon>Pipoidea</taxon>
        <taxon>Pipidae</taxon>
        <taxon>Pipinae</taxon>
        <taxon>Hymenochirus</taxon>
    </lineage>
</organism>
<keyword evidence="5 9" id="KW-0418">Kinase</keyword>
<dbReference type="Proteomes" id="UP000812440">
    <property type="component" value="Chromosome 8_10"/>
</dbReference>